<feature type="region of interest" description="Disordered" evidence="1">
    <location>
        <begin position="83"/>
        <end position="126"/>
    </location>
</feature>
<feature type="region of interest" description="Disordered" evidence="1">
    <location>
        <begin position="213"/>
        <end position="238"/>
    </location>
</feature>
<keyword evidence="3" id="KW-1185">Reference proteome</keyword>
<feature type="region of interest" description="Disordered" evidence="1">
    <location>
        <begin position="419"/>
        <end position="472"/>
    </location>
</feature>
<feature type="compositionally biased region" description="Basic and acidic residues" evidence="1">
    <location>
        <begin position="358"/>
        <end position="389"/>
    </location>
</feature>
<gene>
    <name evidence="2" type="ORF">HHI36_002796</name>
</gene>
<feature type="compositionally biased region" description="Basic residues" evidence="1">
    <location>
        <begin position="444"/>
        <end position="454"/>
    </location>
</feature>
<feature type="compositionally biased region" description="Basic and acidic residues" evidence="1">
    <location>
        <begin position="99"/>
        <end position="108"/>
    </location>
</feature>
<accession>A0ABD2PBI3</accession>
<dbReference type="AlphaFoldDB" id="A0ABD2PBI3"/>
<feature type="compositionally biased region" description="Basic and acidic residues" evidence="1">
    <location>
        <begin position="455"/>
        <end position="472"/>
    </location>
</feature>
<protein>
    <submittedName>
        <fullName evidence="2">Uncharacterized protein</fullName>
    </submittedName>
</protein>
<feature type="compositionally biased region" description="Basic and acidic residues" evidence="1">
    <location>
        <begin position="315"/>
        <end position="325"/>
    </location>
</feature>
<evidence type="ECO:0000256" key="1">
    <source>
        <dbReference type="SAM" id="MobiDB-lite"/>
    </source>
</evidence>
<feature type="compositionally biased region" description="Basic and acidic residues" evidence="1">
    <location>
        <begin position="115"/>
        <end position="126"/>
    </location>
</feature>
<evidence type="ECO:0000313" key="2">
    <source>
        <dbReference type="EMBL" id="KAL3288348.1"/>
    </source>
</evidence>
<proteinExistence type="predicted"/>
<evidence type="ECO:0000313" key="3">
    <source>
        <dbReference type="Proteomes" id="UP001516400"/>
    </source>
</evidence>
<name>A0ABD2PBI3_9CUCU</name>
<reference evidence="2 3" key="1">
    <citation type="journal article" date="2021" name="BMC Biol.">
        <title>Horizontally acquired antibacterial genes associated with adaptive radiation of ladybird beetles.</title>
        <authorList>
            <person name="Li H.S."/>
            <person name="Tang X.F."/>
            <person name="Huang Y.H."/>
            <person name="Xu Z.Y."/>
            <person name="Chen M.L."/>
            <person name="Du X.Y."/>
            <person name="Qiu B.Y."/>
            <person name="Chen P.T."/>
            <person name="Zhang W."/>
            <person name="Slipinski A."/>
            <person name="Escalona H.E."/>
            <person name="Waterhouse R.M."/>
            <person name="Zwick A."/>
            <person name="Pang H."/>
        </authorList>
    </citation>
    <scope>NUCLEOTIDE SEQUENCE [LARGE SCALE GENOMIC DNA]</scope>
    <source>
        <strain evidence="2">SYSU2018</strain>
    </source>
</reference>
<organism evidence="2 3">
    <name type="scientific">Cryptolaemus montrouzieri</name>
    <dbReference type="NCBI Taxonomy" id="559131"/>
    <lineage>
        <taxon>Eukaryota</taxon>
        <taxon>Metazoa</taxon>
        <taxon>Ecdysozoa</taxon>
        <taxon>Arthropoda</taxon>
        <taxon>Hexapoda</taxon>
        <taxon>Insecta</taxon>
        <taxon>Pterygota</taxon>
        <taxon>Neoptera</taxon>
        <taxon>Endopterygota</taxon>
        <taxon>Coleoptera</taxon>
        <taxon>Polyphaga</taxon>
        <taxon>Cucujiformia</taxon>
        <taxon>Coccinelloidea</taxon>
        <taxon>Coccinellidae</taxon>
        <taxon>Scymninae</taxon>
        <taxon>Scymnini</taxon>
        <taxon>Cryptolaemus</taxon>
    </lineage>
</organism>
<feature type="region of interest" description="Disordered" evidence="1">
    <location>
        <begin position="173"/>
        <end position="198"/>
    </location>
</feature>
<feature type="region of interest" description="Disordered" evidence="1">
    <location>
        <begin position="346"/>
        <end position="405"/>
    </location>
</feature>
<feature type="region of interest" description="Disordered" evidence="1">
    <location>
        <begin position="300"/>
        <end position="332"/>
    </location>
</feature>
<dbReference type="EMBL" id="JABFTP020000185">
    <property type="protein sequence ID" value="KAL3288348.1"/>
    <property type="molecule type" value="Genomic_DNA"/>
</dbReference>
<sequence length="488" mass="56237">MSSFDGNLKDFLEQLTVISELTKEARTQISEFLKKGDSDEVTKIDIRDKLSNFTNTLNEETAKTQKKYSNLSKSILDALNKSKEAVSSESIPEENGNEVTDHIEKTYSMEENGENESKSEEKTEIKKPMLKIVDFSKLVDPRNLELMDKNHERKQRNQDSSVIILSSSDDESISAIKSNSQKSNKIEPQKLKSKNNLKVQKLSKNPVIYRTLSASKTKEPSIHLQKPKQNPETNRLRRISIDEEYKNDEKFRRRAYVNLLRIPCEQMKTYYLQNIHQKSNSKASSSSKSRDANESLERILDEKTGELVSNSAHSSNDECESRNLKNQDSSEDGEVPLISICKNKEKGVISENSPDKNLQNKRENETQSKNKKKVVEEKRNEESENEQVRRNLATKKLSEDISGSSCSEEEILKNQKKILEKRSKRNRNKKDTVSDSSDYEHSIIKKTRNNRNRNKKDVISNSSDEKSKTEIGKRKKTLIVMMKHWVIK</sequence>
<feature type="compositionally biased region" description="Basic and acidic residues" evidence="1">
    <location>
        <begin position="429"/>
        <end position="443"/>
    </location>
</feature>
<comment type="caution">
    <text evidence="2">The sequence shown here is derived from an EMBL/GenBank/DDBJ whole genome shotgun (WGS) entry which is preliminary data.</text>
</comment>
<dbReference type="Proteomes" id="UP001516400">
    <property type="component" value="Unassembled WGS sequence"/>
</dbReference>